<protein>
    <recommendedName>
        <fullName evidence="4">NAD(P)-binding protein</fullName>
    </recommendedName>
</protein>
<evidence type="ECO:0000313" key="2">
    <source>
        <dbReference type="EMBL" id="KAJ7701185.1"/>
    </source>
</evidence>
<reference evidence="2" key="1">
    <citation type="submission" date="2023-03" db="EMBL/GenBank/DDBJ databases">
        <title>Massive genome expansion in bonnet fungi (Mycena s.s.) driven by repeated elements and novel gene families across ecological guilds.</title>
        <authorList>
            <consortium name="Lawrence Berkeley National Laboratory"/>
            <person name="Harder C.B."/>
            <person name="Miyauchi S."/>
            <person name="Viragh M."/>
            <person name="Kuo A."/>
            <person name="Thoen E."/>
            <person name="Andreopoulos B."/>
            <person name="Lu D."/>
            <person name="Skrede I."/>
            <person name="Drula E."/>
            <person name="Henrissat B."/>
            <person name="Morin E."/>
            <person name="Kohler A."/>
            <person name="Barry K."/>
            <person name="LaButti K."/>
            <person name="Morin E."/>
            <person name="Salamov A."/>
            <person name="Lipzen A."/>
            <person name="Mereny Z."/>
            <person name="Hegedus B."/>
            <person name="Baldrian P."/>
            <person name="Stursova M."/>
            <person name="Weitz H."/>
            <person name="Taylor A."/>
            <person name="Grigoriev I.V."/>
            <person name="Nagy L.G."/>
            <person name="Martin F."/>
            <person name="Kauserud H."/>
        </authorList>
    </citation>
    <scope>NUCLEOTIDE SEQUENCE</scope>
    <source>
        <strain evidence="2">CBHHK067</strain>
    </source>
</reference>
<name>A0AAD7DW63_MYCRO</name>
<keyword evidence="1" id="KW-0560">Oxidoreductase</keyword>
<dbReference type="GO" id="GO:0016491">
    <property type="term" value="F:oxidoreductase activity"/>
    <property type="evidence" value="ECO:0007669"/>
    <property type="project" value="UniProtKB-KW"/>
</dbReference>
<keyword evidence="3" id="KW-1185">Reference proteome</keyword>
<dbReference type="AlphaFoldDB" id="A0AAD7DW63"/>
<dbReference type="PRINTS" id="PR00081">
    <property type="entry name" value="GDHRDH"/>
</dbReference>
<dbReference type="PANTHER" id="PTHR43157">
    <property type="entry name" value="PHOSPHATIDYLINOSITOL-GLYCAN BIOSYNTHESIS CLASS F PROTEIN-RELATED"/>
    <property type="match status" value="1"/>
</dbReference>
<sequence length="340" mass="37658">MQLSFWQFFKDQIRTPPAVVTADLTGQTVIVLGANTGIGFQATLHFAKMNPGRLILACRSESKGQAALDKLKAQTGCMTAELWLVDLADFASVRRFADKLEQDGGRVDILVENAAVAAYTYSATQDGWESSLQINYLASALLALLVLPRMLQTAQDHATTPRIVAVTSGLHYWHTLDKRLTDDPALLRTLGSAEYCTPAKMSDTYIVTKLFNIFFVRALTARLAPATPLVVNAVCPGYCYSELRRSFSGLRAVVDFLMERALAFTSEQGSRQLVFGAVARRDNPEAMRAAYISLSRVVEPSDYVLSTEGMKMQDRLWTEMVEILGKVDPRINTIVKRYLA</sequence>
<dbReference type="SUPFAM" id="SSF51735">
    <property type="entry name" value="NAD(P)-binding Rossmann-fold domains"/>
    <property type="match status" value="1"/>
</dbReference>
<dbReference type="Pfam" id="PF00106">
    <property type="entry name" value="adh_short"/>
    <property type="match status" value="1"/>
</dbReference>
<proteinExistence type="predicted"/>
<evidence type="ECO:0000256" key="1">
    <source>
        <dbReference type="ARBA" id="ARBA00023002"/>
    </source>
</evidence>
<organism evidence="2 3">
    <name type="scientific">Mycena rosella</name>
    <name type="common">Pink bonnet</name>
    <name type="synonym">Agaricus rosellus</name>
    <dbReference type="NCBI Taxonomy" id="1033263"/>
    <lineage>
        <taxon>Eukaryota</taxon>
        <taxon>Fungi</taxon>
        <taxon>Dikarya</taxon>
        <taxon>Basidiomycota</taxon>
        <taxon>Agaricomycotina</taxon>
        <taxon>Agaricomycetes</taxon>
        <taxon>Agaricomycetidae</taxon>
        <taxon>Agaricales</taxon>
        <taxon>Marasmiineae</taxon>
        <taxon>Mycenaceae</taxon>
        <taxon>Mycena</taxon>
    </lineage>
</organism>
<gene>
    <name evidence="2" type="ORF">B0H17DRAFT_1005151</name>
</gene>
<evidence type="ECO:0008006" key="4">
    <source>
        <dbReference type="Google" id="ProtNLM"/>
    </source>
</evidence>
<dbReference type="Proteomes" id="UP001221757">
    <property type="component" value="Unassembled WGS sequence"/>
</dbReference>
<accession>A0AAD7DW63</accession>
<dbReference type="PANTHER" id="PTHR43157:SF31">
    <property type="entry name" value="PHOSPHATIDYLINOSITOL-GLYCAN BIOSYNTHESIS CLASS F PROTEIN"/>
    <property type="match status" value="1"/>
</dbReference>
<dbReference type="InterPro" id="IPR002347">
    <property type="entry name" value="SDR_fam"/>
</dbReference>
<dbReference type="EMBL" id="JARKIE010000018">
    <property type="protein sequence ID" value="KAJ7701185.1"/>
    <property type="molecule type" value="Genomic_DNA"/>
</dbReference>
<evidence type="ECO:0000313" key="3">
    <source>
        <dbReference type="Proteomes" id="UP001221757"/>
    </source>
</evidence>
<dbReference type="Gene3D" id="3.40.50.720">
    <property type="entry name" value="NAD(P)-binding Rossmann-like Domain"/>
    <property type="match status" value="1"/>
</dbReference>
<comment type="caution">
    <text evidence="2">The sequence shown here is derived from an EMBL/GenBank/DDBJ whole genome shotgun (WGS) entry which is preliminary data.</text>
</comment>
<dbReference type="InterPro" id="IPR036291">
    <property type="entry name" value="NAD(P)-bd_dom_sf"/>
</dbReference>